<evidence type="ECO:0000313" key="3">
    <source>
        <dbReference type="Proteomes" id="UP000828390"/>
    </source>
</evidence>
<dbReference type="Proteomes" id="UP000828390">
    <property type="component" value="Unassembled WGS sequence"/>
</dbReference>
<gene>
    <name evidence="2" type="ORF">DPMN_024791</name>
</gene>
<feature type="compositionally biased region" description="Polar residues" evidence="1">
    <location>
        <begin position="1"/>
        <end position="12"/>
    </location>
</feature>
<keyword evidence="3" id="KW-1185">Reference proteome</keyword>
<accession>A0A9D4RD02</accession>
<name>A0A9D4RD02_DREPO</name>
<feature type="compositionally biased region" description="Basic and acidic residues" evidence="1">
    <location>
        <begin position="13"/>
        <end position="22"/>
    </location>
</feature>
<protein>
    <submittedName>
        <fullName evidence="2">Uncharacterized protein</fullName>
    </submittedName>
</protein>
<dbReference type="AlphaFoldDB" id="A0A9D4RD02"/>
<sequence>MLRFFKTTQVDKSTAKTEDSQKRTVGNKDAAKTAASEESAEEKRPVSFVLEFKQAEPKRAPSRLSADSRGRKKTQALVGFNLQA</sequence>
<reference evidence="2" key="1">
    <citation type="journal article" date="2019" name="bioRxiv">
        <title>The Genome of the Zebra Mussel, Dreissena polymorpha: A Resource for Invasive Species Research.</title>
        <authorList>
            <person name="McCartney M.A."/>
            <person name="Auch B."/>
            <person name="Kono T."/>
            <person name="Mallez S."/>
            <person name="Zhang Y."/>
            <person name="Obille A."/>
            <person name="Becker A."/>
            <person name="Abrahante J.E."/>
            <person name="Garbe J."/>
            <person name="Badalamenti J.P."/>
            <person name="Herman A."/>
            <person name="Mangelson H."/>
            <person name="Liachko I."/>
            <person name="Sullivan S."/>
            <person name="Sone E.D."/>
            <person name="Koren S."/>
            <person name="Silverstein K.A.T."/>
            <person name="Beckman K.B."/>
            <person name="Gohl D.M."/>
        </authorList>
    </citation>
    <scope>NUCLEOTIDE SEQUENCE</scope>
    <source>
        <strain evidence="2">Duluth1</strain>
        <tissue evidence="2">Whole animal</tissue>
    </source>
</reference>
<evidence type="ECO:0000256" key="1">
    <source>
        <dbReference type="SAM" id="MobiDB-lite"/>
    </source>
</evidence>
<dbReference type="EMBL" id="JAIWYP010000002">
    <property type="protein sequence ID" value="KAH3861840.1"/>
    <property type="molecule type" value="Genomic_DNA"/>
</dbReference>
<comment type="caution">
    <text evidence="2">The sequence shown here is derived from an EMBL/GenBank/DDBJ whole genome shotgun (WGS) entry which is preliminary data.</text>
</comment>
<proteinExistence type="predicted"/>
<organism evidence="2 3">
    <name type="scientific">Dreissena polymorpha</name>
    <name type="common">Zebra mussel</name>
    <name type="synonym">Mytilus polymorpha</name>
    <dbReference type="NCBI Taxonomy" id="45954"/>
    <lineage>
        <taxon>Eukaryota</taxon>
        <taxon>Metazoa</taxon>
        <taxon>Spiralia</taxon>
        <taxon>Lophotrochozoa</taxon>
        <taxon>Mollusca</taxon>
        <taxon>Bivalvia</taxon>
        <taxon>Autobranchia</taxon>
        <taxon>Heteroconchia</taxon>
        <taxon>Euheterodonta</taxon>
        <taxon>Imparidentia</taxon>
        <taxon>Neoheterodontei</taxon>
        <taxon>Myida</taxon>
        <taxon>Dreissenoidea</taxon>
        <taxon>Dreissenidae</taxon>
        <taxon>Dreissena</taxon>
    </lineage>
</organism>
<evidence type="ECO:0000313" key="2">
    <source>
        <dbReference type="EMBL" id="KAH3861840.1"/>
    </source>
</evidence>
<feature type="region of interest" description="Disordered" evidence="1">
    <location>
        <begin position="1"/>
        <end position="84"/>
    </location>
</feature>
<reference evidence="2" key="2">
    <citation type="submission" date="2020-11" db="EMBL/GenBank/DDBJ databases">
        <authorList>
            <person name="McCartney M.A."/>
            <person name="Auch B."/>
            <person name="Kono T."/>
            <person name="Mallez S."/>
            <person name="Becker A."/>
            <person name="Gohl D.M."/>
            <person name="Silverstein K.A.T."/>
            <person name="Koren S."/>
            <person name="Bechman K.B."/>
            <person name="Herman A."/>
            <person name="Abrahante J.E."/>
            <person name="Garbe J."/>
        </authorList>
    </citation>
    <scope>NUCLEOTIDE SEQUENCE</scope>
    <source>
        <strain evidence="2">Duluth1</strain>
        <tissue evidence="2">Whole animal</tissue>
    </source>
</reference>